<gene>
    <name evidence="4" type="ORF">K7G82_15300</name>
</gene>
<dbReference type="RefSeq" id="WP_222990783.1">
    <property type="nucleotide sequence ID" value="NZ_JAINVV010000007.1"/>
</dbReference>
<sequence length="326" mass="35111">MEPATTSDSREQEPSAAIVRQAAEWLAHVESGDASAADHEDLRAWRAADPAHAVALDRLGGVRARLDGTPDVEREALRRLMLRPRRRAGASFLAVLVLIGAGWMASRLPWVQLYFADQKTEAGETRVVALPDGSSLTLSTDSAVNLEIGDGERAVRLLRGELLAHVAKADAPPFEVMTEDGTAIALGTAYTVLKESAATTVAVAQSQVRVCPVPEDDEGCLTLGPGQRARLAGGRAVRLPDVSAADVGAWAEGWLTVDDRPLAEVLDELNRWRAKPIGFDRTALADLRVSGIFPLRDTDRAAANLARLLPIMMDRSDPDAPVIRRR</sequence>
<evidence type="ECO:0000259" key="2">
    <source>
        <dbReference type="Pfam" id="PF04773"/>
    </source>
</evidence>
<accession>A0ABS7PQP7</accession>
<dbReference type="Proteomes" id="UP000706039">
    <property type="component" value="Unassembled WGS sequence"/>
</dbReference>
<dbReference type="InterPro" id="IPR012373">
    <property type="entry name" value="Ferrdict_sens_TM"/>
</dbReference>
<evidence type="ECO:0000256" key="1">
    <source>
        <dbReference type="SAM" id="Phobius"/>
    </source>
</evidence>
<evidence type="ECO:0000313" key="5">
    <source>
        <dbReference type="Proteomes" id="UP000706039"/>
    </source>
</evidence>
<dbReference type="PANTHER" id="PTHR30273">
    <property type="entry name" value="PERIPLASMIC SIGNAL SENSOR AND SIGMA FACTOR ACTIVATOR FECR-RELATED"/>
    <property type="match status" value="1"/>
</dbReference>
<reference evidence="4 5" key="1">
    <citation type="submission" date="2021-08" db="EMBL/GenBank/DDBJ databases">
        <authorList>
            <person name="Tuo L."/>
        </authorList>
    </citation>
    <scope>NUCLEOTIDE SEQUENCE [LARGE SCALE GENOMIC DNA]</scope>
    <source>
        <strain evidence="4 5">JCM 31229</strain>
    </source>
</reference>
<feature type="domain" description="FecR protein" evidence="2">
    <location>
        <begin position="119"/>
        <end position="209"/>
    </location>
</feature>
<evidence type="ECO:0000259" key="3">
    <source>
        <dbReference type="Pfam" id="PF16220"/>
    </source>
</evidence>
<feature type="transmembrane region" description="Helical" evidence="1">
    <location>
        <begin position="88"/>
        <end position="105"/>
    </location>
</feature>
<comment type="caution">
    <text evidence="4">The sequence shown here is derived from an EMBL/GenBank/DDBJ whole genome shotgun (WGS) entry which is preliminary data.</text>
</comment>
<dbReference type="InterPro" id="IPR006860">
    <property type="entry name" value="FecR"/>
</dbReference>
<dbReference type="Pfam" id="PF16220">
    <property type="entry name" value="DUF4880"/>
    <property type="match status" value="1"/>
</dbReference>
<proteinExistence type="predicted"/>
<keyword evidence="1" id="KW-1133">Transmembrane helix</keyword>
<feature type="domain" description="FecR N-terminal" evidence="3">
    <location>
        <begin position="20"/>
        <end position="59"/>
    </location>
</feature>
<name>A0ABS7PQP7_9SPHN</name>
<evidence type="ECO:0000313" key="4">
    <source>
        <dbReference type="EMBL" id="MBY8823670.1"/>
    </source>
</evidence>
<dbReference type="PIRSF" id="PIRSF018266">
    <property type="entry name" value="FecR"/>
    <property type="match status" value="1"/>
</dbReference>
<keyword evidence="1" id="KW-0472">Membrane</keyword>
<dbReference type="EMBL" id="JAINVV010000007">
    <property type="protein sequence ID" value="MBY8823670.1"/>
    <property type="molecule type" value="Genomic_DNA"/>
</dbReference>
<dbReference type="Gene3D" id="2.60.120.1440">
    <property type="match status" value="1"/>
</dbReference>
<protein>
    <submittedName>
        <fullName evidence="4">FecR domain-containing protein</fullName>
    </submittedName>
</protein>
<keyword evidence="5" id="KW-1185">Reference proteome</keyword>
<dbReference type="PANTHER" id="PTHR30273:SF2">
    <property type="entry name" value="PROTEIN FECR"/>
    <property type="match status" value="1"/>
</dbReference>
<keyword evidence="1" id="KW-0812">Transmembrane</keyword>
<organism evidence="4 5">
    <name type="scientific">Sphingomonas colocasiae</name>
    <dbReference type="NCBI Taxonomy" id="1848973"/>
    <lineage>
        <taxon>Bacteria</taxon>
        <taxon>Pseudomonadati</taxon>
        <taxon>Pseudomonadota</taxon>
        <taxon>Alphaproteobacteria</taxon>
        <taxon>Sphingomonadales</taxon>
        <taxon>Sphingomonadaceae</taxon>
        <taxon>Sphingomonas</taxon>
    </lineage>
</organism>
<dbReference type="InterPro" id="IPR032623">
    <property type="entry name" value="FecR_N"/>
</dbReference>
<dbReference type="Pfam" id="PF04773">
    <property type="entry name" value="FecR"/>
    <property type="match status" value="1"/>
</dbReference>